<protein>
    <submittedName>
        <fullName evidence="3">NADP oxidoreductase</fullName>
    </submittedName>
</protein>
<feature type="domain" description="Pyrroline-5-carboxylate reductase catalytic N-terminal" evidence="2">
    <location>
        <begin position="3"/>
        <end position="90"/>
    </location>
</feature>
<evidence type="ECO:0000259" key="2">
    <source>
        <dbReference type="Pfam" id="PF03807"/>
    </source>
</evidence>
<evidence type="ECO:0000313" key="4">
    <source>
        <dbReference type="Proteomes" id="UP000273405"/>
    </source>
</evidence>
<accession>A0A3A8P331</accession>
<dbReference type="Pfam" id="PF03807">
    <property type="entry name" value="F420_oxidored"/>
    <property type="match status" value="1"/>
</dbReference>
<gene>
    <name evidence="3" type="ORF">D7X12_01800</name>
</gene>
<dbReference type="InterPro" id="IPR036291">
    <property type="entry name" value="NAD(P)-bd_dom_sf"/>
</dbReference>
<dbReference type="EMBL" id="RAWG01000006">
    <property type="protein sequence ID" value="RKH47775.1"/>
    <property type="molecule type" value="Genomic_DNA"/>
</dbReference>
<dbReference type="InterPro" id="IPR051267">
    <property type="entry name" value="STEAP_metalloreductase"/>
</dbReference>
<evidence type="ECO:0000256" key="1">
    <source>
        <dbReference type="ARBA" id="ARBA00023002"/>
    </source>
</evidence>
<evidence type="ECO:0000313" key="3">
    <source>
        <dbReference type="EMBL" id="RKH47775.1"/>
    </source>
</evidence>
<dbReference type="RefSeq" id="WP_120623536.1">
    <property type="nucleotide sequence ID" value="NZ_RAWG01000006.1"/>
</dbReference>
<proteinExistence type="predicted"/>
<reference evidence="4" key="1">
    <citation type="submission" date="2018-09" db="EMBL/GenBank/DDBJ databases">
        <authorList>
            <person name="Livingstone P.G."/>
            <person name="Whitworth D.E."/>
        </authorList>
    </citation>
    <scope>NUCLEOTIDE SEQUENCE [LARGE SCALE GENOMIC DNA]</scope>
    <source>
        <strain evidence="4">CA040B</strain>
    </source>
</reference>
<name>A0A3A8P331_9BACT</name>
<dbReference type="Proteomes" id="UP000273405">
    <property type="component" value="Unassembled WGS sequence"/>
</dbReference>
<sequence>MDIGIMGSGHIGSTLARKLTALGHRVSIANSRGPASLAALAAETGATAATVEQAARARDVIIVTIPQKAVSELPRHVFAATSAVVVDTGNYYPSRDGRIAEIDGGLAESQWVAQMLGRPVVKAFNNIGANSLATRGVPAGTPGRVCLSVAGDDVRAKQGVQGIIEALGFDGLDAGTLAESWRQQPGTPAYCHDLGRAGLEAALAQADAGKIAQYRAEADEAARPYFAPTLARST</sequence>
<comment type="caution">
    <text evidence="3">The sequence shown here is derived from an EMBL/GenBank/DDBJ whole genome shotgun (WGS) entry which is preliminary data.</text>
</comment>
<dbReference type="Gene3D" id="3.40.50.720">
    <property type="entry name" value="NAD(P)-binding Rossmann-like Domain"/>
    <property type="match status" value="1"/>
</dbReference>
<dbReference type="InterPro" id="IPR028939">
    <property type="entry name" value="P5C_Rdtase_cat_N"/>
</dbReference>
<dbReference type="SUPFAM" id="SSF51735">
    <property type="entry name" value="NAD(P)-binding Rossmann-fold domains"/>
    <property type="match status" value="1"/>
</dbReference>
<dbReference type="OrthoDB" id="5524287at2"/>
<keyword evidence="4" id="KW-1185">Reference proteome</keyword>
<dbReference type="GO" id="GO:0016491">
    <property type="term" value="F:oxidoreductase activity"/>
    <property type="evidence" value="ECO:0007669"/>
    <property type="project" value="UniProtKB-KW"/>
</dbReference>
<dbReference type="AlphaFoldDB" id="A0A3A8P331"/>
<dbReference type="PANTHER" id="PTHR14239">
    <property type="entry name" value="DUDULIN-RELATED"/>
    <property type="match status" value="1"/>
</dbReference>
<organism evidence="3 4">
    <name type="scientific">Corallococcus sicarius</name>
    <dbReference type="NCBI Taxonomy" id="2316726"/>
    <lineage>
        <taxon>Bacteria</taxon>
        <taxon>Pseudomonadati</taxon>
        <taxon>Myxococcota</taxon>
        <taxon>Myxococcia</taxon>
        <taxon>Myxococcales</taxon>
        <taxon>Cystobacterineae</taxon>
        <taxon>Myxococcaceae</taxon>
        <taxon>Corallococcus</taxon>
    </lineage>
</organism>
<keyword evidence="1" id="KW-0560">Oxidoreductase</keyword>